<dbReference type="EMBL" id="GGEC01072205">
    <property type="protein sequence ID" value="MBX52689.1"/>
    <property type="molecule type" value="Transcribed_RNA"/>
</dbReference>
<feature type="compositionally biased region" description="Basic and acidic residues" evidence="1">
    <location>
        <begin position="12"/>
        <end position="21"/>
    </location>
</feature>
<sequence length="21" mass="2633">MDRSHLNPKLSRTKERNWHLN</sequence>
<feature type="region of interest" description="Disordered" evidence="1">
    <location>
        <begin position="1"/>
        <end position="21"/>
    </location>
</feature>
<organism evidence="2">
    <name type="scientific">Rhizophora mucronata</name>
    <name type="common">Asiatic mangrove</name>
    <dbReference type="NCBI Taxonomy" id="61149"/>
    <lineage>
        <taxon>Eukaryota</taxon>
        <taxon>Viridiplantae</taxon>
        <taxon>Streptophyta</taxon>
        <taxon>Embryophyta</taxon>
        <taxon>Tracheophyta</taxon>
        <taxon>Spermatophyta</taxon>
        <taxon>Magnoliopsida</taxon>
        <taxon>eudicotyledons</taxon>
        <taxon>Gunneridae</taxon>
        <taxon>Pentapetalae</taxon>
        <taxon>rosids</taxon>
        <taxon>fabids</taxon>
        <taxon>Malpighiales</taxon>
        <taxon>Rhizophoraceae</taxon>
        <taxon>Rhizophora</taxon>
    </lineage>
</organism>
<reference evidence="2" key="1">
    <citation type="submission" date="2018-02" db="EMBL/GenBank/DDBJ databases">
        <title>Rhizophora mucronata_Transcriptome.</title>
        <authorList>
            <person name="Meera S.P."/>
            <person name="Sreeshan A."/>
            <person name="Augustine A."/>
        </authorList>
    </citation>
    <scope>NUCLEOTIDE SEQUENCE</scope>
    <source>
        <tissue evidence="2">Leaf</tissue>
    </source>
</reference>
<name>A0A2P2PDE2_RHIMU</name>
<evidence type="ECO:0000256" key="1">
    <source>
        <dbReference type="SAM" id="MobiDB-lite"/>
    </source>
</evidence>
<evidence type="ECO:0000313" key="2">
    <source>
        <dbReference type="EMBL" id="MBX52689.1"/>
    </source>
</evidence>
<protein>
    <submittedName>
        <fullName evidence="2">Uncharacterized protein</fullName>
    </submittedName>
</protein>
<accession>A0A2P2PDE2</accession>
<proteinExistence type="predicted"/>
<dbReference type="AlphaFoldDB" id="A0A2P2PDE2"/>